<feature type="compositionally biased region" description="Basic and acidic residues" evidence="1">
    <location>
        <begin position="441"/>
        <end position="458"/>
    </location>
</feature>
<gene>
    <name evidence="3" type="ORF">PGTUg99_018161</name>
</gene>
<feature type="transmembrane region" description="Helical" evidence="2">
    <location>
        <begin position="111"/>
        <end position="130"/>
    </location>
</feature>
<keyword evidence="2" id="KW-0472">Membrane</keyword>
<accession>A0A5B0NSW9</accession>
<protein>
    <submittedName>
        <fullName evidence="3">Uncharacterized protein</fullName>
    </submittedName>
</protein>
<dbReference type="Proteomes" id="UP000325313">
    <property type="component" value="Unassembled WGS sequence"/>
</dbReference>
<keyword evidence="2" id="KW-0812">Transmembrane</keyword>
<evidence type="ECO:0000313" key="4">
    <source>
        <dbReference type="Proteomes" id="UP000325313"/>
    </source>
</evidence>
<evidence type="ECO:0000313" key="3">
    <source>
        <dbReference type="EMBL" id="KAA1092311.1"/>
    </source>
</evidence>
<feature type="transmembrane region" description="Helical" evidence="2">
    <location>
        <begin position="194"/>
        <end position="216"/>
    </location>
</feature>
<comment type="caution">
    <text evidence="3">The sequence shown here is derived from an EMBL/GenBank/DDBJ whole genome shotgun (WGS) entry which is preliminary data.</text>
</comment>
<feature type="transmembrane region" description="Helical" evidence="2">
    <location>
        <begin position="73"/>
        <end position="91"/>
    </location>
</feature>
<feature type="transmembrane region" description="Helical" evidence="2">
    <location>
        <begin position="142"/>
        <end position="170"/>
    </location>
</feature>
<name>A0A5B0NSW9_PUCGR</name>
<proteinExistence type="predicted"/>
<keyword evidence="2" id="KW-1133">Transmembrane helix</keyword>
<evidence type="ECO:0000256" key="1">
    <source>
        <dbReference type="SAM" id="MobiDB-lite"/>
    </source>
</evidence>
<dbReference type="EMBL" id="VDEP01000376">
    <property type="protein sequence ID" value="KAA1092311.1"/>
    <property type="molecule type" value="Genomic_DNA"/>
</dbReference>
<evidence type="ECO:0000256" key="2">
    <source>
        <dbReference type="SAM" id="Phobius"/>
    </source>
</evidence>
<organism evidence="3 4">
    <name type="scientific">Puccinia graminis f. sp. tritici</name>
    <dbReference type="NCBI Taxonomy" id="56615"/>
    <lineage>
        <taxon>Eukaryota</taxon>
        <taxon>Fungi</taxon>
        <taxon>Dikarya</taxon>
        <taxon>Basidiomycota</taxon>
        <taxon>Pucciniomycotina</taxon>
        <taxon>Pucciniomycetes</taxon>
        <taxon>Pucciniales</taxon>
        <taxon>Pucciniaceae</taxon>
        <taxon>Puccinia</taxon>
    </lineage>
</organism>
<dbReference type="AlphaFoldDB" id="A0A5B0NSW9"/>
<reference evidence="3 4" key="1">
    <citation type="submission" date="2019-05" db="EMBL/GenBank/DDBJ databases">
        <title>Emergence of the Ug99 lineage of the wheat stem rust pathogen through somatic hybridization.</title>
        <authorList>
            <person name="Li F."/>
            <person name="Upadhyaya N.M."/>
            <person name="Sperschneider J."/>
            <person name="Matny O."/>
            <person name="Nguyen-Phuc H."/>
            <person name="Mago R."/>
            <person name="Raley C."/>
            <person name="Miller M.E."/>
            <person name="Silverstein K.A.T."/>
            <person name="Henningsen E."/>
            <person name="Hirsch C.D."/>
            <person name="Visser B."/>
            <person name="Pretorius Z.A."/>
            <person name="Steffenson B.J."/>
            <person name="Schwessinger B."/>
            <person name="Dodds P.N."/>
            <person name="Figueroa M."/>
        </authorList>
    </citation>
    <scope>NUCLEOTIDE SEQUENCE [LARGE SCALE GENOMIC DNA]</scope>
    <source>
        <strain evidence="3 4">Ug99</strain>
    </source>
</reference>
<sequence>MQWAYTDWIQRRGISRHSPGVFGLHSRGISYHFLSKVSKTINSLTILSLFASNITSLGERDSPTFSKLRNPCVVAWILALDGILYLITTSLEAASRFHPGNLKQFIQMEKATAGLGIATLILFFCFHVVSVSSLAKRYDSRIVPVVSVLLTPIAGIALAFDILALCAISYEEMPDGIRAGAADIQNFLDPSIKALAAMLSFMSITTLTHILLHYLLRRRKSQHKKKKEARHQKAISSFSSSTIEDDKRSLESKEPLRRYLDTFIPSTLLAIIKTSLTLSPDNTIIERRILGLVEYITYVIVVVCCLRSRQAERVERDNFFGRITSNPSYARSTGSEELLVPPQIPRSHSILQRAPMASIGVGSYNSTSVVPRSVRPKPRERKSPPQTRNKLRMSYATQSAFSSLAPEDSASTAAFLPRPPPPPLHLRTRTSHGPNGSELAPLREDLVEKFNESAERFDQQTASYPTR</sequence>
<feature type="region of interest" description="Disordered" evidence="1">
    <location>
        <begin position="362"/>
        <end position="467"/>
    </location>
</feature>